<keyword evidence="1" id="KW-0812">Transmembrane</keyword>
<keyword evidence="3" id="KW-1185">Reference proteome</keyword>
<feature type="transmembrane region" description="Helical" evidence="1">
    <location>
        <begin position="44"/>
        <end position="67"/>
    </location>
</feature>
<protein>
    <submittedName>
        <fullName evidence="2">Uncharacterized protein</fullName>
    </submittedName>
</protein>
<proteinExistence type="predicted"/>
<dbReference type="HOGENOM" id="CLU_2559658_0_0_1"/>
<evidence type="ECO:0000256" key="1">
    <source>
        <dbReference type="SAM" id="Phobius"/>
    </source>
</evidence>
<gene>
    <name evidence="2" type="ORF">SCLCIDRAFT_957970</name>
</gene>
<dbReference type="InParanoid" id="A0A0C3EJX2"/>
<organism evidence="2 3">
    <name type="scientific">Scleroderma citrinum Foug A</name>
    <dbReference type="NCBI Taxonomy" id="1036808"/>
    <lineage>
        <taxon>Eukaryota</taxon>
        <taxon>Fungi</taxon>
        <taxon>Dikarya</taxon>
        <taxon>Basidiomycota</taxon>
        <taxon>Agaricomycotina</taxon>
        <taxon>Agaricomycetes</taxon>
        <taxon>Agaricomycetidae</taxon>
        <taxon>Boletales</taxon>
        <taxon>Sclerodermatineae</taxon>
        <taxon>Sclerodermataceae</taxon>
        <taxon>Scleroderma</taxon>
    </lineage>
</organism>
<evidence type="ECO:0000313" key="2">
    <source>
        <dbReference type="EMBL" id="KIM68519.1"/>
    </source>
</evidence>
<dbReference type="EMBL" id="KN822009">
    <property type="protein sequence ID" value="KIM68519.1"/>
    <property type="molecule type" value="Genomic_DNA"/>
</dbReference>
<name>A0A0C3EJX2_9AGAM</name>
<dbReference type="Proteomes" id="UP000053989">
    <property type="component" value="Unassembled WGS sequence"/>
</dbReference>
<reference evidence="3" key="2">
    <citation type="submission" date="2015-01" db="EMBL/GenBank/DDBJ databases">
        <title>Evolutionary Origins and Diversification of the Mycorrhizal Mutualists.</title>
        <authorList>
            <consortium name="DOE Joint Genome Institute"/>
            <consortium name="Mycorrhizal Genomics Consortium"/>
            <person name="Kohler A."/>
            <person name="Kuo A."/>
            <person name="Nagy L.G."/>
            <person name="Floudas D."/>
            <person name="Copeland A."/>
            <person name="Barry K.W."/>
            <person name="Cichocki N."/>
            <person name="Veneault-Fourrey C."/>
            <person name="LaButti K."/>
            <person name="Lindquist E.A."/>
            <person name="Lipzen A."/>
            <person name="Lundell T."/>
            <person name="Morin E."/>
            <person name="Murat C."/>
            <person name="Riley R."/>
            <person name="Ohm R."/>
            <person name="Sun H."/>
            <person name="Tunlid A."/>
            <person name="Henrissat B."/>
            <person name="Grigoriev I.V."/>
            <person name="Hibbett D.S."/>
            <person name="Martin F."/>
        </authorList>
    </citation>
    <scope>NUCLEOTIDE SEQUENCE [LARGE SCALE GENOMIC DNA]</scope>
    <source>
        <strain evidence="3">Foug A</strain>
    </source>
</reference>
<accession>A0A0C3EJX2</accession>
<keyword evidence="1" id="KW-1133">Transmembrane helix</keyword>
<sequence length="82" mass="8675">MELACRISGPYLTSSRSTRACARSSSRIKDASSAAFLCTRVSNISFAVSSVGEVFILVIMVGILEAIKAGDSTETIRKPSVC</sequence>
<evidence type="ECO:0000313" key="3">
    <source>
        <dbReference type="Proteomes" id="UP000053989"/>
    </source>
</evidence>
<keyword evidence="1" id="KW-0472">Membrane</keyword>
<dbReference type="AlphaFoldDB" id="A0A0C3EJX2"/>
<reference evidence="2 3" key="1">
    <citation type="submission" date="2014-04" db="EMBL/GenBank/DDBJ databases">
        <authorList>
            <consortium name="DOE Joint Genome Institute"/>
            <person name="Kuo A."/>
            <person name="Kohler A."/>
            <person name="Nagy L.G."/>
            <person name="Floudas D."/>
            <person name="Copeland A."/>
            <person name="Barry K.W."/>
            <person name="Cichocki N."/>
            <person name="Veneault-Fourrey C."/>
            <person name="LaButti K."/>
            <person name="Lindquist E.A."/>
            <person name="Lipzen A."/>
            <person name="Lundell T."/>
            <person name="Morin E."/>
            <person name="Murat C."/>
            <person name="Sun H."/>
            <person name="Tunlid A."/>
            <person name="Henrissat B."/>
            <person name="Grigoriev I.V."/>
            <person name="Hibbett D.S."/>
            <person name="Martin F."/>
            <person name="Nordberg H.P."/>
            <person name="Cantor M.N."/>
            <person name="Hua S.X."/>
        </authorList>
    </citation>
    <scope>NUCLEOTIDE SEQUENCE [LARGE SCALE GENOMIC DNA]</scope>
    <source>
        <strain evidence="2 3">Foug A</strain>
    </source>
</reference>